<proteinExistence type="predicted"/>
<reference evidence="1 2" key="1">
    <citation type="submission" date="2023-10" db="EMBL/GenBank/DDBJ databases">
        <authorList>
            <person name="Dale J."/>
        </authorList>
    </citation>
    <scope>NUCLEOTIDE SEQUENCE [LARGE SCALE GENOMIC DNA]</scope>
    <source>
        <strain evidence="1 2">2023EL-00970</strain>
    </source>
</reference>
<accession>A0ABU4E3R7</accession>
<dbReference type="RefSeq" id="WP_317678277.1">
    <property type="nucleotide sequence ID" value="NZ_JAWLOF010000007.1"/>
</dbReference>
<name>A0ABU4E3R7_9ENTR</name>
<dbReference type="NCBIfam" id="TIGR03495">
    <property type="entry name" value="phage_LysB"/>
    <property type="match status" value="1"/>
</dbReference>
<organism evidence="1 2">
    <name type="scientific">Atlantibacter subterraneus</name>
    <dbReference type="NCBI Taxonomy" id="255519"/>
    <lineage>
        <taxon>Bacteria</taxon>
        <taxon>Pseudomonadati</taxon>
        <taxon>Pseudomonadota</taxon>
        <taxon>Gammaproteobacteria</taxon>
        <taxon>Enterobacterales</taxon>
        <taxon>Enterobacteriaceae</taxon>
        <taxon>Atlantibacter</taxon>
    </lineage>
</organism>
<gene>
    <name evidence="1" type="primary">lysB</name>
    <name evidence="1" type="ORF">R4P48_11595</name>
</gene>
<dbReference type="InterPro" id="IPR020000">
    <property type="entry name" value="Phage_P2_LysB"/>
</dbReference>
<evidence type="ECO:0000313" key="2">
    <source>
        <dbReference type="Proteomes" id="UP001187066"/>
    </source>
</evidence>
<evidence type="ECO:0000313" key="1">
    <source>
        <dbReference type="EMBL" id="MDV7023321.1"/>
    </source>
</evidence>
<keyword evidence="2" id="KW-1185">Reference proteome</keyword>
<sequence length="141" mass="15573">MKTLVVLLVLAVLAGLWLHHENGKLARSFEKANRVAGELKNTVGMLKNQLNVVAARAEKNERAQVDLRQKLVAAGDRAVRREQTITRLLNENEAFRRWYSADLPDAVRRVHHRAACASAGSCLERLPGGESVPDAGERSAQ</sequence>
<dbReference type="EMBL" id="JAWLOF010000007">
    <property type="protein sequence ID" value="MDV7023321.1"/>
    <property type="molecule type" value="Genomic_DNA"/>
</dbReference>
<dbReference type="Proteomes" id="UP001187066">
    <property type="component" value="Unassembled WGS sequence"/>
</dbReference>
<comment type="caution">
    <text evidence="1">The sequence shown here is derived from an EMBL/GenBank/DDBJ whole genome shotgun (WGS) entry which is preliminary data.</text>
</comment>
<protein>
    <submittedName>
        <fullName evidence="1">Rz-like lysis system protein LysB</fullName>
    </submittedName>
</protein>